<organism evidence="1 2">
    <name type="scientific">Nonlabens mediterrranea</name>
    <dbReference type="NCBI Taxonomy" id="1419947"/>
    <lineage>
        <taxon>Bacteria</taxon>
        <taxon>Pseudomonadati</taxon>
        <taxon>Bacteroidota</taxon>
        <taxon>Flavobacteriia</taxon>
        <taxon>Flavobacteriales</taxon>
        <taxon>Flavobacteriaceae</taxon>
        <taxon>Nonlabens</taxon>
    </lineage>
</organism>
<accession>A0ABS0A097</accession>
<evidence type="ECO:0008006" key="3">
    <source>
        <dbReference type="Google" id="ProtNLM"/>
    </source>
</evidence>
<reference evidence="1 2" key="1">
    <citation type="submission" date="2020-11" db="EMBL/GenBank/DDBJ databases">
        <title>P. mediterranea TC4 genome.</title>
        <authorList>
            <person name="Molmeret M."/>
        </authorList>
    </citation>
    <scope>NUCLEOTIDE SEQUENCE [LARGE SCALE GENOMIC DNA]</scope>
    <source>
        <strain evidence="1 2">TC4</strain>
    </source>
</reference>
<name>A0ABS0A097_9FLAO</name>
<sequence length="241" mass="26714">MKKIFTLFILGIIAASCSTEDANVDQYEAQNIDKMTEADFIDFMQNIAISRDVLPSELNPEESVYPLPIESITTIGEEKFLIEDPDFGACLVRDINLPGTGTVGHFEVKSFNDSDDDDDDVDTKFDFKYTAAPGWYIASISMNVVSDCNLTPLVNGIPDVCAFNIRNCFNGRRTGVTYRFRDNCLPDCTCLAAYVVMYTLKDNGCIDRCVGVWVDGDQLGLSDTAKSNTFCQDDCGEVQDN</sequence>
<evidence type="ECO:0000313" key="1">
    <source>
        <dbReference type="EMBL" id="MBF4982795.1"/>
    </source>
</evidence>
<comment type="caution">
    <text evidence="1">The sequence shown here is derived from an EMBL/GenBank/DDBJ whole genome shotgun (WGS) entry which is preliminary data.</text>
</comment>
<dbReference type="PROSITE" id="PS51257">
    <property type="entry name" value="PROKAR_LIPOPROTEIN"/>
    <property type="match status" value="1"/>
</dbReference>
<protein>
    <recommendedName>
        <fullName evidence="3">Lipoprotein</fullName>
    </recommendedName>
</protein>
<dbReference type="EMBL" id="JADKYU010000002">
    <property type="protein sequence ID" value="MBF4982795.1"/>
    <property type="molecule type" value="Genomic_DNA"/>
</dbReference>
<gene>
    <name evidence="1" type="ORF">FNJ87_00045</name>
</gene>
<dbReference type="Proteomes" id="UP001194729">
    <property type="component" value="Unassembled WGS sequence"/>
</dbReference>
<keyword evidence="2" id="KW-1185">Reference proteome</keyword>
<evidence type="ECO:0000313" key="2">
    <source>
        <dbReference type="Proteomes" id="UP001194729"/>
    </source>
</evidence>
<proteinExistence type="predicted"/>